<dbReference type="EMBL" id="CP043494">
    <property type="protein sequence ID" value="WNG48839.1"/>
    <property type="molecule type" value="Genomic_DNA"/>
</dbReference>
<organism evidence="2 3">
    <name type="scientific">Archangium minus</name>
    <dbReference type="NCBI Taxonomy" id="83450"/>
    <lineage>
        <taxon>Bacteria</taxon>
        <taxon>Pseudomonadati</taxon>
        <taxon>Myxococcota</taxon>
        <taxon>Myxococcia</taxon>
        <taxon>Myxococcales</taxon>
        <taxon>Cystobacterineae</taxon>
        <taxon>Archangiaceae</taxon>
        <taxon>Archangium</taxon>
    </lineage>
</organism>
<name>A0ABY9X0D9_9BACT</name>
<reference evidence="2 3" key="1">
    <citation type="submission" date="2019-08" db="EMBL/GenBank/DDBJ databases">
        <title>Archangium and Cystobacter genomes.</title>
        <authorList>
            <person name="Chen I.-C.K."/>
            <person name="Wielgoss S."/>
        </authorList>
    </citation>
    <scope>NUCLEOTIDE SEQUENCE [LARGE SCALE GENOMIC DNA]</scope>
    <source>
        <strain evidence="2 3">Cbm 6</strain>
    </source>
</reference>
<feature type="chain" id="PRO_5045584510" description="Lipoprotein" evidence="1">
    <location>
        <begin position="32"/>
        <end position="255"/>
    </location>
</feature>
<feature type="signal peptide" evidence="1">
    <location>
        <begin position="1"/>
        <end position="31"/>
    </location>
</feature>
<evidence type="ECO:0008006" key="4">
    <source>
        <dbReference type="Google" id="ProtNLM"/>
    </source>
</evidence>
<proteinExistence type="predicted"/>
<dbReference type="Proteomes" id="UP001611383">
    <property type="component" value="Chromosome"/>
</dbReference>
<evidence type="ECO:0000256" key="1">
    <source>
        <dbReference type="SAM" id="SignalP"/>
    </source>
</evidence>
<keyword evidence="3" id="KW-1185">Reference proteome</keyword>
<dbReference type="RefSeq" id="WP_395806502.1">
    <property type="nucleotide sequence ID" value="NZ_CP043494.1"/>
</dbReference>
<evidence type="ECO:0000313" key="2">
    <source>
        <dbReference type="EMBL" id="WNG48839.1"/>
    </source>
</evidence>
<protein>
    <recommendedName>
        <fullName evidence="4">Lipoprotein</fullName>
    </recommendedName>
</protein>
<accession>A0ABY9X0D9</accession>
<sequence length="255" mass="28070">MHKRIRPSLRGSGVAVLLTVSTCLWHTTAAAQAVSDNPVSGSDFKYPADCSLSSDWEAAIRKTTEALINREGLTLTCLSTAGTSLHYDSPEERQALVVKAGPHSYRYEVRHQGTDKQRESFAIGAKVFRVVARDDPFGGWLEQEHQAFELKWGNERYLVLANGLGSVSGSASRLRFFYIFPLDAKGRLSRAPIKTWATDFTHSLFGALGEGGGVGFLALRRDSGPDNHHFKAEVFRLTPQGLQTTGTKKEFELSP</sequence>
<evidence type="ECO:0000313" key="3">
    <source>
        <dbReference type="Proteomes" id="UP001611383"/>
    </source>
</evidence>
<gene>
    <name evidence="2" type="ORF">F0U60_35530</name>
</gene>
<keyword evidence="1" id="KW-0732">Signal</keyword>